<dbReference type="SUPFAM" id="SSF52266">
    <property type="entry name" value="SGNH hydrolase"/>
    <property type="match status" value="1"/>
</dbReference>
<dbReference type="InterPro" id="IPR036514">
    <property type="entry name" value="SGNH_hydro_sf"/>
</dbReference>
<protein>
    <submittedName>
        <fullName evidence="3">Lipase</fullName>
    </submittedName>
</protein>
<accession>A0A3L6ZTM5</accession>
<dbReference type="Proteomes" id="UP000275395">
    <property type="component" value="Unassembled WGS sequence"/>
</dbReference>
<dbReference type="AlphaFoldDB" id="A0A3L6ZTM5"/>
<dbReference type="Gene3D" id="2.60.120.260">
    <property type="entry name" value="Galactose-binding domain-like"/>
    <property type="match status" value="1"/>
</dbReference>
<proteinExistence type="predicted"/>
<evidence type="ECO:0000256" key="1">
    <source>
        <dbReference type="SAM" id="MobiDB-lite"/>
    </source>
</evidence>
<feature type="compositionally biased region" description="Gly residues" evidence="1">
    <location>
        <begin position="396"/>
        <end position="405"/>
    </location>
</feature>
<dbReference type="Pfam" id="PF13472">
    <property type="entry name" value="Lipase_GDSL_2"/>
    <property type="match status" value="1"/>
</dbReference>
<dbReference type="EMBL" id="RCUW01000001">
    <property type="protein sequence ID" value="RLP71227.1"/>
    <property type="molecule type" value="Genomic_DNA"/>
</dbReference>
<reference evidence="3 4" key="1">
    <citation type="submission" date="2018-10" db="EMBL/GenBank/DDBJ databases">
        <authorList>
            <person name="Li J."/>
        </authorList>
    </citation>
    <scope>NUCLEOTIDE SEQUENCE [LARGE SCALE GENOMIC DNA]</scope>
    <source>
        <strain evidence="3 4">JCM 30549</strain>
    </source>
</reference>
<sequence length="419" mass="44066">MRGGGGRRRTARRAAVTVVASATGILPLLHGAAELEPGSFGGWRVHRLPAWARAQHDSPLFRAAELAPMAVRLRLTTPARRVRVRLVTSGIAGATGVPSTPVRSSSGSGEHEHAVPLGVAVSAEAPADIRGGVATIEIEHDGSDTPVELHLPHGVGVELVSVSADGPLTAAPDHRPLWVHYGSSISHGAYLASDADAWPIRAARALDWQLHSLAFAGNAQLDGFVARHLRTLPADLVTLKVGINLVNADSMRERAVRPALHSFLDTVREAMPTTPVLMITAVSCPIHEETPGPVVPRAGGFGAAERRVEDDAGALTLRRTREIVEDVVAGRRRTDPALDVIDRRRLLGEDDVATLYDRLHPDRAGSRLMADRAVPLLRAARQRLAVPSPTVDGTGRDGAGAAGDGGDGDGDDGGDGASR</sequence>
<dbReference type="InterPro" id="IPR013830">
    <property type="entry name" value="SGNH_hydro"/>
</dbReference>
<evidence type="ECO:0000313" key="3">
    <source>
        <dbReference type="EMBL" id="RLP71227.1"/>
    </source>
</evidence>
<organism evidence="3 4">
    <name type="scientific">Mycetocola reblochoni</name>
    <dbReference type="NCBI Taxonomy" id="331618"/>
    <lineage>
        <taxon>Bacteria</taxon>
        <taxon>Bacillati</taxon>
        <taxon>Actinomycetota</taxon>
        <taxon>Actinomycetes</taxon>
        <taxon>Micrococcales</taxon>
        <taxon>Microbacteriaceae</taxon>
        <taxon>Mycetocola</taxon>
    </lineage>
</organism>
<dbReference type="Gene3D" id="3.40.50.1110">
    <property type="entry name" value="SGNH hydrolase"/>
    <property type="match status" value="1"/>
</dbReference>
<feature type="region of interest" description="Disordered" evidence="1">
    <location>
        <begin position="381"/>
        <end position="419"/>
    </location>
</feature>
<evidence type="ECO:0000313" key="4">
    <source>
        <dbReference type="Proteomes" id="UP000275395"/>
    </source>
</evidence>
<name>A0A3L6ZTM5_9MICO</name>
<evidence type="ECO:0000259" key="2">
    <source>
        <dbReference type="Pfam" id="PF13472"/>
    </source>
</evidence>
<feature type="domain" description="SGNH hydrolase-type esterase" evidence="2">
    <location>
        <begin position="181"/>
        <end position="368"/>
    </location>
</feature>
<gene>
    <name evidence="3" type="ORF">D9V30_02110</name>
</gene>
<feature type="compositionally biased region" description="Acidic residues" evidence="1">
    <location>
        <begin position="406"/>
        <end position="419"/>
    </location>
</feature>
<comment type="caution">
    <text evidence="3">The sequence shown here is derived from an EMBL/GenBank/DDBJ whole genome shotgun (WGS) entry which is preliminary data.</text>
</comment>